<feature type="transmembrane region" description="Helical" evidence="1">
    <location>
        <begin position="59"/>
        <end position="77"/>
    </location>
</feature>
<dbReference type="Proteomes" id="UP000555411">
    <property type="component" value="Unassembled WGS sequence"/>
</dbReference>
<keyword evidence="1" id="KW-0472">Membrane</keyword>
<keyword evidence="1" id="KW-0812">Transmembrane</keyword>
<feature type="transmembrane region" description="Helical" evidence="1">
    <location>
        <begin position="171"/>
        <end position="190"/>
    </location>
</feature>
<evidence type="ECO:0000313" key="4">
    <source>
        <dbReference type="Proteomes" id="UP000555411"/>
    </source>
</evidence>
<feature type="transmembrane region" description="Helical" evidence="1">
    <location>
        <begin position="261"/>
        <end position="279"/>
    </location>
</feature>
<gene>
    <name evidence="3" type="ORF">H7F16_12805</name>
</gene>
<feature type="transmembrane region" description="Helical" evidence="1">
    <location>
        <begin position="84"/>
        <end position="108"/>
    </location>
</feature>
<proteinExistence type="predicted"/>
<feature type="transmembrane region" description="Helical" evidence="1">
    <location>
        <begin position="210"/>
        <end position="227"/>
    </location>
</feature>
<accession>A0A842I8K9</accession>
<dbReference type="InterPro" id="IPR000620">
    <property type="entry name" value="EamA_dom"/>
</dbReference>
<dbReference type="InterPro" id="IPR037185">
    <property type="entry name" value="EmrE-like"/>
</dbReference>
<comment type="caution">
    <text evidence="3">The sequence shown here is derived from an EMBL/GenBank/DDBJ whole genome shotgun (WGS) entry which is preliminary data.</text>
</comment>
<keyword evidence="1" id="KW-1133">Transmembrane helix</keyword>
<feature type="transmembrane region" description="Helical" evidence="1">
    <location>
        <begin position="30"/>
        <end position="53"/>
    </location>
</feature>
<keyword evidence="4" id="KW-1185">Reference proteome</keyword>
<dbReference type="RefSeq" id="WP_185797994.1">
    <property type="nucleotide sequence ID" value="NZ_JACLQD010000003.1"/>
</dbReference>
<feature type="domain" description="EamA" evidence="2">
    <location>
        <begin position="148"/>
        <end position="275"/>
    </location>
</feature>
<protein>
    <submittedName>
        <fullName evidence="3">EamA family transporter</fullName>
    </submittedName>
</protein>
<dbReference type="EMBL" id="JACLQD010000003">
    <property type="protein sequence ID" value="MBC2836392.1"/>
    <property type="molecule type" value="Genomic_DNA"/>
</dbReference>
<reference evidence="3 4" key="1">
    <citation type="journal article" date="2017" name="Int. J. Syst. Evol. Microbiol.">
        <title>Gemmobacter straminiformis sp. nov., isolated from an artificial fountain.</title>
        <authorList>
            <person name="Kang J.Y."/>
            <person name="Kim M.J."/>
            <person name="Chun J."/>
            <person name="Son K.P."/>
            <person name="Jahng K.Y."/>
        </authorList>
    </citation>
    <scope>NUCLEOTIDE SEQUENCE [LARGE SCALE GENOMIC DNA]</scope>
    <source>
        <strain evidence="3 4">CAM-8</strain>
    </source>
</reference>
<dbReference type="GO" id="GO:0016020">
    <property type="term" value="C:membrane"/>
    <property type="evidence" value="ECO:0007669"/>
    <property type="project" value="InterPro"/>
</dbReference>
<feature type="transmembrane region" description="Helical" evidence="1">
    <location>
        <begin position="6"/>
        <end position="23"/>
    </location>
</feature>
<dbReference type="Gene3D" id="1.10.3730.20">
    <property type="match status" value="1"/>
</dbReference>
<evidence type="ECO:0000313" key="3">
    <source>
        <dbReference type="EMBL" id="MBC2836392.1"/>
    </source>
</evidence>
<sequence>MSHVVLLAVLAAALIDAVMHLLLKSERDCYAMSLLTGILGGGLGLVALCFTGLPDPAALPWLALSVLWGAGYWLMLGRAYDKGALGLVFPVARGGAVLLSTLVAAIFMAEHLSASALLVVLCILGGLALVTMNALPQGLRLRGLGPTLGLAVVIAGYTVTDAVGVRLAGSATAYCAALYVGNAVVLSVFAARREGPRLRALGPAALPRGALMAGMSLTIYGLVLFALQQAPVALVAALAETSIVFAAGLGYLWLREPARAAHTLGVLVIAGSVGMMHFAV</sequence>
<evidence type="ECO:0000259" key="2">
    <source>
        <dbReference type="Pfam" id="PF00892"/>
    </source>
</evidence>
<feature type="transmembrane region" description="Helical" evidence="1">
    <location>
        <begin position="147"/>
        <end position="165"/>
    </location>
</feature>
<dbReference type="AlphaFoldDB" id="A0A842I8K9"/>
<name>A0A842I8K9_9RHOB</name>
<organism evidence="3 4">
    <name type="scientific">Paragemmobacter straminiformis</name>
    <dbReference type="NCBI Taxonomy" id="2045119"/>
    <lineage>
        <taxon>Bacteria</taxon>
        <taxon>Pseudomonadati</taxon>
        <taxon>Pseudomonadota</taxon>
        <taxon>Alphaproteobacteria</taxon>
        <taxon>Rhodobacterales</taxon>
        <taxon>Paracoccaceae</taxon>
        <taxon>Paragemmobacter</taxon>
    </lineage>
</organism>
<dbReference type="Pfam" id="PF00892">
    <property type="entry name" value="EamA"/>
    <property type="match status" value="1"/>
</dbReference>
<dbReference type="SUPFAM" id="SSF103481">
    <property type="entry name" value="Multidrug resistance efflux transporter EmrE"/>
    <property type="match status" value="2"/>
</dbReference>
<evidence type="ECO:0000256" key="1">
    <source>
        <dbReference type="SAM" id="Phobius"/>
    </source>
</evidence>
<feature type="transmembrane region" description="Helical" evidence="1">
    <location>
        <begin position="233"/>
        <end position="254"/>
    </location>
</feature>
<feature type="transmembrane region" description="Helical" evidence="1">
    <location>
        <begin position="114"/>
        <end position="135"/>
    </location>
</feature>